<dbReference type="InterPro" id="IPR003593">
    <property type="entry name" value="AAA+_ATPase"/>
</dbReference>
<protein>
    <submittedName>
        <fullName evidence="6">Oligopeptide transport system permease protein OppB</fullName>
    </submittedName>
</protein>
<dbReference type="InterPro" id="IPR013563">
    <property type="entry name" value="Oligopep_ABC_C"/>
</dbReference>
<dbReference type="InterPro" id="IPR017871">
    <property type="entry name" value="ABC_transporter-like_CS"/>
</dbReference>
<dbReference type="NCBIfam" id="NF007739">
    <property type="entry name" value="PRK10419.1"/>
    <property type="match status" value="2"/>
</dbReference>
<organism evidence="6 7">
    <name type="scientific">Rhodococcus wratislaviensis</name>
    <name type="common">Tsukamurella wratislaviensis</name>
    <dbReference type="NCBI Taxonomy" id="44752"/>
    <lineage>
        <taxon>Bacteria</taxon>
        <taxon>Bacillati</taxon>
        <taxon>Actinomycetota</taxon>
        <taxon>Actinomycetes</taxon>
        <taxon>Mycobacteriales</taxon>
        <taxon>Nocardiaceae</taxon>
        <taxon>Rhodococcus</taxon>
    </lineage>
</organism>
<dbReference type="AlphaFoldDB" id="A0A402C2M0"/>
<evidence type="ECO:0000256" key="4">
    <source>
        <dbReference type="ARBA" id="ARBA00022840"/>
    </source>
</evidence>
<keyword evidence="2" id="KW-0813">Transport</keyword>
<dbReference type="GO" id="GO:0005524">
    <property type="term" value="F:ATP binding"/>
    <property type="evidence" value="ECO:0007669"/>
    <property type="project" value="UniProtKB-KW"/>
</dbReference>
<proteinExistence type="inferred from homology"/>
<evidence type="ECO:0000256" key="1">
    <source>
        <dbReference type="ARBA" id="ARBA00005417"/>
    </source>
</evidence>
<dbReference type="OrthoDB" id="8036461at2"/>
<evidence type="ECO:0000256" key="2">
    <source>
        <dbReference type="ARBA" id="ARBA00022448"/>
    </source>
</evidence>
<dbReference type="PROSITE" id="PS00211">
    <property type="entry name" value="ABC_TRANSPORTER_1"/>
    <property type="match status" value="2"/>
</dbReference>
<dbReference type="PROSITE" id="PS50893">
    <property type="entry name" value="ABC_TRANSPORTER_2"/>
    <property type="match status" value="2"/>
</dbReference>
<dbReference type="EMBL" id="BHYM01000013">
    <property type="protein sequence ID" value="GCE37883.1"/>
    <property type="molecule type" value="Genomic_DNA"/>
</dbReference>
<dbReference type="Pfam" id="PF08352">
    <property type="entry name" value="oligo_HPY"/>
    <property type="match status" value="2"/>
</dbReference>
<comment type="similarity">
    <text evidence="1">Belongs to the ABC transporter superfamily.</text>
</comment>
<evidence type="ECO:0000256" key="3">
    <source>
        <dbReference type="ARBA" id="ARBA00022741"/>
    </source>
</evidence>
<evidence type="ECO:0000313" key="7">
    <source>
        <dbReference type="Proteomes" id="UP000287519"/>
    </source>
</evidence>
<accession>A0A402C2M0</accession>
<dbReference type="InterPro" id="IPR003439">
    <property type="entry name" value="ABC_transporter-like_ATP-bd"/>
</dbReference>
<dbReference type="InterPro" id="IPR050319">
    <property type="entry name" value="ABC_transp_ATP-bind"/>
</dbReference>
<gene>
    <name evidence="6" type="ORF">Rhow_000767</name>
</gene>
<dbReference type="PANTHER" id="PTHR43776:SF7">
    <property type="entry name" value="D,D-DIPEPTIDE TRANSPORT ATP-BINDING PROTEIN DDPF-RELATED"/>
    <property type="match status" value="1"/>
</dbReference>
<dbReference type="GO" id="GO:0055085">
    <property type="term" value="P:transmembrane transport"/>
    <property type="evidence" value="ECO:0007669"/>
    <property type="project" value="UniProtKB-ARBA"/>
</dbReference>
<dbReference type="SMART" id="SM00382">
    <property type="entry name" value="AAA"/>
    <property type="match status" value="2"/>
</dbReference>
<dbReference type="Gene3D" id="3.40.50.300">
    <property type="entry name" value="P-loop containing nucleotide triphosphate hydrolases"/>
    <property type="match status" value="2"/>
</dbReference>
<dbReference type="PANTHER" id="PTHR43776">
    <property type="entry name" value="TRANSPORT ATP-BINDING PROTEIN"/>
    <property type="match status" value="1"/>
</dbReference>
<evidence type="ECO:0000259" key="5">
    <source>
        <dbReference type="PROSITE" id="PS50893"/>
    </source>
</evidence>
<feature type="domain" description="ABC transporter" evidence="5">
    <location>
        <begin position="278"/>
        <end position="520"/>
    </location>
</feature>
<keyword evidence="4" id="KW-0067">ATP-binding</keyword>
<dbReference type="InterPro" id="IPR027417">
    <property type="entry name" value="P-loop_NTPase"/>
</dbReference>
<feature type="domain" description="ABC transporter" evidence="5">
    <location>
        <begin position="6"/>
        <end position="254"/>
    </location>
</feature>
<reference evidence="6 7" key="1">
    <citation type="submission" date="2018-11" db="EMBL/GenBank/DDBJ databases">
        <title>Microbial catabolism of amino acid.</title>
        <authorList>
            <person name="Hibi M."/>
            <person name="Ogawa J."/>
        </authorList>
    </citation>
    <scope>NUCLEOTIDE SEQUENCE [LARGE SCALE GENOMIC DNA]</scope>
    <source>
        <strain evidence="6 7">C31-06</strain>
    </source>
</reference>
<dbReference type="SUPFAM" id="SSF52540">
    <property type="entry name" value="P-loop containing nucleoside triphosphate hydrolases"/>
    <property type="match status" value="2"/>
</dbReference>
<dbReference type="GO" id="GO:0015833">
    <property type="term" value="P:peptide transport"/>
    <property type="evidence" value="ECO:0007669"/>
    <property type="project" value="InterPro"/>
</dbReference>
<dbReference type="Pfam" id="PF00005">
    <property type="entry name" value="ABC_tran"/>
    <property type="match status" value="2"/>
</dbReference>
<dbReference type="Proteomes" id="UP000287519">
    <property type="component" value="Unassembled WGS sequence"/>
</dbReference>
<comment type="caution">
    <text evidence="6">The sequence shown here is derived from an EMBL/GenBank/DDBJ whole genome shotgun (WGS) entry which is preliminary data.</text>
</comment>
<evidence type="ECO:0000313" key="6">
    <source>
        <dbReference type="EMBL" id="GCE37883.1"/>
    </source>
</evidence>
<dbReference type="RefSeq" id="WP_124390554.1">
    <property type="nucleotide sequence ID" value="NZ_BHYM01000013.1"/>
</dbReference>
<dbReference type="CDD" id="cd03257">
    <property type="entry name" value="ABC_NikE_OppD_transporters"/>
    <property type="match status" value="2"/>
</dbReference>
<sequence length="539" mass="58145">MTDTLLDIADLTVTYPTRTPRPALDGVSLSVAAGECVAVVGRSGSGKSTLVKATLGLTTPGAAVTASTLSIGGTDTRALRPRDWNRLRGRHVGLVLQDALVSLDPLRTIGCEITEPLRTHRVIPREQRDAEVAALLGRVHLPHLTGRLHHYPHQLSGGERQRVLIASALAARPQLIIADEPTTALDVTAQAGILDLLRELRTHGHGILLITHDLAVVDTVADRVLVLHDGAVVEHGNTREVLHHPQHPVTRDLLDAIPGRRPHPPTGIPDTTDTAPVLVLDRVSKTYTTGSDTRGVVETSLHLHAGEAVGVVGESGSGKSTLALIALGLLEPDTGTVTLHGQPWSGIAERRRRPHRRRIQLIDQDTLAAFDPRHTVRRILTEPLRATGLPDRTTIDTRITELLEQVGLDPALARSRPRHLSGGQRQRVAIARALATEPEILVCDEPVSALDLISQAAILDLLDDLRRSTGVAVLFISHDLAVVRRLCDRTAVMRGGVVVETGPTEQLWTKPQHPYTRVLLANRLHTRTGTDLSAVLGAT</sequence>
<name>A0A402C2M0_RHOWR</name>
<keyword evidence="7" id="KW-1185">Reference proteome</keyword>
<dbReference type="GO" id="GO:0016887">
    <property type="term" value="F:ATP hydrolysis activity"/>
    <property type="evidence" value="ECO:0007669"/>
    <property type="project" value="InterPro"/>
</dbReference>
<keyword evidence="3" id="KW-0547">Nucleotide-binding</keyword>